<evidence type="ECO:0000313" key="6">
    <source>
        <dbReference type="Proteomes" id="UP001207918"/>
    </source>
</evidence>
<keyword evidence="5" id="KW-0378">Hydrolase</keyword>
<feature type="domain" description="Non-reducing end beta-L-arabinofuranosidase-like GH127 C-terminal" evidence="4">
    <location>
        <begin position="561"/>
        <end position="677"/>
    </location>
</feature>
<dbReference type="InterPro" id="IPR008928">
    <property type="entry name" value="6-hairpin_glycosidase_sf"/>
</dbReference>
<dbReference type="SUPFAM" id="SSF48208">
    <property type="entry name" value="Six-hairpin glycosidases"/>
    <property type="match status" value="1"/>
</dbReference>
<keyword evidence="1" id="KW-0732">Signal</keyword>
<feature type="domain" description="Non-reducing end beta-L-arabinofuranosidase-like GH127 middle" evidence="3">
    <location>
        <begin position="462"/>
        <end position="559"/>
    </location>
</feature>
<name>A0ABT3PH82_9BACT</name>
<dbReference type="Gene3D" id="1.50.10.20">
    <property type="match status" value="1"/>
</dbReference>
<feature type="domain" description="Non-reducing end beta-L-arabinofuranosidase-like GH127 catalytic" evidence="2">
    <location>
        <begin position="47"/>
        <end position="451"/>
    </location>
</feature>
<evidence type="ECO:0000259" key="4">
    <source>
        <dbReference type="Pfam" id="PF20737"/>
    </source>
</evidence>
<dbReference type="InterPro" id="IPR012878">
    <property type="entry name" value="Beta-AFase-like_GH127_cat"/>
</dbReference>
<dbReference type="RefSeq" id="WP_265763935.1">
    <property type="nucleotide sequence ID" value="NZ_JAGGJA010000001.1"/>
</dbReference>
<dbReference type="Pfam" id="PF07944">
    <property type="entry name" value="Beta-AFase-like_GH127_cat"/>
    <property type="match status" value="1"/>
</dbReference>
<dbReference type="Proteomes" id="UP001207918">
    <property type="component" value="Unassembled WGS sequence"/>
</dbReference>
<dbReference type="Pfam" id="PF20737">
    <property type="entry name" value="Glyco_hydro127C"/>
    <property type="match status" value="1"/>
</dbReference>
<organism evidence="5 6">
    <name type="scientific">Fodinibius salsisoli</name>
    <dbReference type="NCBI Taxonomy" id="2820877"/>
    <lineage>
        <taxon>Bacteria</taxon>
        <taxon>Pseudomonadati</taxon>
        <taxon>Balneolota</taxon>
        <taxon>Balneolia</taxon>
        <taxon>Balneolales</taxon>
        <taxon>Balneolaceae</taxon>
        <taxon>Fodinibius</taxon>
    </lineage>
</organism>
<dbReference type="InterPro" id="IPR049046">
    <property type="entry name" value="Beta-AFase-like_GH127_middle"/>
</dbReference>
<dbReference type="PANTHER" id="PTHR43465">
    <property type="entry name" value="DUF1680 DOMAIN PROTEIN (AFU_ORTHOLOGUE AFUA_1G08910)"/>
    <property type="match status" value="1"/>
</dbReference>
<evidence type="ECO:0000259" key="2">
    <source>
        <dbReference type="Pfam" id="PF07944"/>
    </source>
</evidence>
<dbReference type="EMBL" id="JAGGJA010000001">
    <property type="protein sequence ID" value="MCW9705272.1"/>
    <property type="molecule type" value="Genomic_DNA"/>
</dbReference>
<evidence type="ECO:0000256" key="1">
    <source>
        <dbReference type="SAM" id="SignalP"/>
    </source>
</evidence>
<accession>A0ABT3PH82</accession>
<dbReference type="InterPro" id="IPR049049">
    <property type="entry name" value="Beta-AFase-like_GH127_C"/>
</dbReference>
<dbReference type="GO" id="GO:0016787">
    <property type="term" value="F:hydrolase activity"/>
    <property type="evidence" value="ECO:0007669"/>
    <property type="project" value="UniProtKB-KW"/>
</dbReference>
<gene>
    <name evidence="5" type="ORF">J6I44_00335</name>
</gene>
<dbReference type="PANTHER" id="PTHR43465:SF1">
    <property type="entry name" value="NON-REDUCING END BETA-L-ARABINOFURANOSIDASE"/>
    <property type="match status" value="1"/>
</dbReference>
<dbReference type="InterPro" id="IPR049174">
    <property type="entry name" value="Beta-AFase-like"/>
</dbReference>
<protein>
    <submittedName>
        <fullName evidence="5">Glycoside hydrolase family 127 protein</fullName>
    </submittedName>
</protein>
<feature type="chain" id="PRO_5046271179" evidence="1">
    <location>
        <begin position="25"/>
        <end position="680"/>
    </location>
</feature>
<proteinExistence type="predicted"/>
<feature type="signal peptide" evidence="1">
    <location>
        <begin position="1"/>
        <end position="24"/>
    </location>
</feature>
<dbReference type="Pfam" id="PF20736">
    <property type="entry name" value="Glyco_hydro127M"/>
    <property type="match status" value="1"/>
</dbReference>
<evidence type="ECO:0000259" key="3">
    <source>
        <dbReference type="Pfam" id="PF20736"/>
    </source>
</evidence>
<reference evidence="5 6" key="1">
    <citation type="submission" date="2021-03" db="EMBL/GenBank/DDBJ databases">
        <title>Aliifodinibius sp. nov., a new bacterium isolated from saline soil.</title>
        <authorList>
            <person name="Galisteo C."/>
            <person name="De La Haba R."/>
            <person name="Sanchez-Porro C."/>
            <person name="Ventosa A."/>
        </authorList>
    </citation>
    <scope>NUCLEOTIDE SEQUENCE [LARGE SCALE GENOMIC DNA]</scope>
    <source>
        <strain evidence="5 6">1BSP15-2V2</strain>
    </source>
</reference>
<sequence>MKTRTGLFTGVMLGFLISTVTATAQQRGLVNTAESRHAAMHSVDMDAVKWTEGFWGERFRVARESMVPHMGDMYQDPEISHAYRNFEIAAGLKEGTHEGPTFHDGDFYKWFEGLAAVYAVTKEDTLAQAMDRIVDVIGKAQRPDGYIFTALTIARQNGDEEAQPLDRDFETYNIGHLQTAAAVHYRATGKRSLLDIAIRATDFLYEVYKNEPSKLVSNAICPSHYMGVVEMYRTTGGPKYLELAKGLITLRDKVEKGTFHNQDHKPFRKQTKAVGHAVRANYLYAGVTDLYMETGDETLLEPLQEIWKDVIQTKMYVTGATGALYDGVSPDGISYNPSEIQQVHQAYGNAYELPNMTAHNETCANIGHMLWNWRMLLATGKAKYADIVELALHNSVLSGVSLDGRRYCYTNPLRVDQDLPYNLRWSKEREEYISLSNCCPPNLIRTVAEVQNFAYSLSEEGLYVNIYGSNTLSTSLGSEGGDLSIIQKTDYPWEGTINLTMEKVPSDKFSVFFRIPGWADNANIKVNGKVIDTEAEPGTYAEINRSWSAGDQVTLDLPMEVKLLEANPLVEANRNQVAVKRGPIVYSMESVDVPKSESIFDIAIPSDIKFEKVRKQIGSSEVVALKGQAKLVQDPEWEGQLYREVSAKEPTPVGIQLMPYYAWGNRGSETNMTVWMPVIR</sequence>
<keyword evidence="6" id="KW-1185">Reference proteome</keyword>
<comment type="caution">
    <text evidence="5">The sequence shown here is derived from an EMBL/GenBank/DDBJ whole genome shotgun (WGS) entry which is preliminary data.</text>
</comment>
<evidence type="ECO:0000313" key="5">
    <source>
        <dbReference type="EMBL" id="MCW9705272.1"/>
    </source>
</evidence>